<name>A0A1X7AHR4_9GAMM</name>
<sequence length="138" mass="15554">MTERSSKMVRTDDEWRQKLTPEQYHVCREGGTERPFSGEYVDHKDAGLYGCTGCLRPLFRSDAKFDSGCGWPSYWQPVDDAAILYREDNSLGMSRTEILCAHCECHLGHVFPDGPPPTGLRYCVNSVSLNFAADPDTE</sequence>
<dbReference type="InterPro" id="IPR002579">
    <property type="entry name" value="Met_Sox_Rdtase_MsrB_dom"/>
</dbReference>
<reference evidence="11 12" key="1">
    <citation type="submission" date="2017-03" db="EMBL/GenBank/DDBJ databases">
        <authorList>
            <person name="Afonso C.L."/>
            <person name="Miller P.J."/>
            <person name="Scott M.A."/>
            <person name="Spackman E."/>
            <person name="Goraichik I."/>
            <person name="Dimitrov K.M."/>
            <person name="Suarez D.L."/>
            <person name="Swayne D.E."/>
        </authorList>
    </citation>
    <scope>NUCLEOTIDE SEQUENCE [LARGE SCALE GENOMIC DNA]</scope>
    <source>
        <strain evidence="11">SB41UT1</strain>
    </source>
</reference>
<dbReference type="InterPro" id="IPR011057">
    <property type="entry name" value="Mss4-like_sf"/>
</dbReference>
<dbReference type="GO" id="GO:0033743">
    <property type="term" value="F:peptide-methionine (R)-S-oxide reductase activity"/>
    <property type="evidence" value="ECO:0007669"/>
    <property type="project" value="UniProtKB-UniRule"/>
</dbReference>
<dbReference type="Proteomes" id="UP000196573">
    <property type="component" value="Unassembled WGS sequence"/>
</dbReference>
<evidence type="ECO:0000313" key="11">
    <source>
        <dbReference type="EMBL" id="SMA43470.1"/>
    </source>
</evidence>
<organism evidence="11 12">
    <name type="scientific">Parendozoicomonas haliclonae</name>
    <dbReference type="NCBI Taxonomy" id="1960125"/>
    <lineage>
        <taxon>Bacteria</taxon>
        <taxon>Pseudomonadati</taxon>
        <taxon>Pseudomonadota</taxon>
        <taxon>Gammaproteobacteria</taxon>
        <taxon>Oceanospirillales</taxon>
        <taxon>Endozoicomonadaceae</taxon>
        <taxon>Parendozoicomonas</taxon>
    </lineage>
</organism>
<dbReference type="GO" id="GO:0005737">
    <property type="term" value="C:cytoplasm"/>
    <property type="evidence" value="ECO:0007669"/>
    <property type="project" value="TreeGrafter"/>
</dbReference>
<evidence type="ECO:0000256" key="3">
    <source>
        <dbReference type="ARBA" id="ARBA00021130"/>
    </source>
</evidence>
<dbReference type="GO" id="GO:0008270">
    <property type="term" value="F:zinc ion binding"/>
    <property type="evidence" value="ECO:0007669"/>
    <property type="project" value="UniProtKB-UniRule"/>
</dbReference>
<dbReference type="Pfam" id="PF01641">
    <property type="entry name" value="SelR"/>
    <property type="match status" value="1"/>
</dbReference>
<dbReference type="FunFam" id="2.170.150.20:FF:000001">
    <property type="entry name" value="Peptide methionine sulfoxide reductase MsrB"/>
    <property type="match status" value="1"/>
</dbReference>
<dbReference type="InterPro" id="IPR028427">
    <property type="entry name" value="Met_Sox_Rdtase_MsrB"/>
</dbReference>
<evidence type="ECO:0000256" key="8">
    <source>
        <dbReference type="ARBA" id="ARBA00075819"/>
    </source>
</evidence>
<dbReference type="Gene3D" id="2.170.150.20">
    <property type="entry name" value="Peptide methionine sulfoxide reductase"/>
    <property type="match status" value="1"/>
</dbReference>
<feature type="binding site" evidence="9">
    <location>
        <position position="100"/>
    </location>
    <ligand>
        <name>Zn(2+)</name>
        <dbReference type="ChEBI" id="CHEBI:29105"/>
    </ligand>
</feature>
<evidence type="ECO:0000256" key="6">
    <source>
        <dbReference type="ARBA" id="ARBA00023002"/>
    </source>
</evidence>
<proteinExistence type="inferred from homology"/>
<evidence type="ECO:0000256" key="5">
    <source>
        <dbReference type="ARBA" id="ARBA00022833"/>
    </source>
</evidence>
<comment type="cofactor">
    <cofactor evidence="9">
        <name>Zn(2+)</name>
        <dbReference type="ChEBI" id="CHEBI:29105"/>
    </cofactor>
    <text evidence="9">Binds 1 zinc ion per subunit. The zinc ion is important for the structural integrity of the protein.</text>
</comment>
<evidence type="ECO:0000259" key="10">
    <source>
        <dbReference type="PROSITE" id="PS51790"/>
    </source>
</evidence>
<feature type="binding site" evidence="9">
    <location>
        <position position="51"/>
    </location>
    <ligand>
        <name>Zn(2+)</name>
        <dbReference type="ChEBI" id="CHEBI:29105"/>
    </ligand>
</feature>
<dbReference type="SUPFAM" id="SSF51316">
    <property type="entry name" value="Mss4-like"/>
    <property type="match status" value="1"/>
</dbReference>
<evidence type="ECO:0000256" key="9">
    <source>
        <dbReference type="HAMAP-Rule" id="MF_01400"/>
    </source>
</evidence>
<gene>
    <name evidence="11" type="primary">msrB_1</name>
    <name evidence="9" type="synonym">msrB</name>
    <name evidence="11" type="ORF">EHSB41UT_01597</name>
</gene>
<evidence type="ECO:0000256" key="7">
    <source>
        <dbReference type="ARBA" id="ARBA00048488"/>
    </source>
</evidence>
<dbReference type="GO" id="GO:0006979">
    <property type="term" value="P:response to oxidative stress"/>
    <property type="evidence" value="ECO:0007669"/>
    <property type="project" value="InterPro"/>
</dbReference>
<comment type="catalytic activity">
    <reaction evidence="7 9">
        <text>L-methionyl-[protein] + [thioredoxin]-disulfide + H2O = L-methionyl-(R)-S-oxide-[protein] + [thioredoxin]-dithiol</text>
        <dbReference type="Rhea" id="RHEA:24164"/>
        <dbReference type="Rhea" id="RHEA-COMP:10698"/>
        <dbReference type="Rhea" id="RHEA-COMP:10700"/>
        <dbReference type="Rhea" id="RHEA-COMP:12313"/>
        <dbReference type="Rhea" id="RHEA-COMP:12314"/>
        <dbReference type="ChEBI" id="CHEBI:15377"/>
        <dbReference type="ChEBI" id="CHEBI:16044"/>
        <dbReference type="ChEBI" id="CHEBI:29950"/>
        <dbReference type="ChEBI" id="CHEBI:45764"/>
        <dbReference type="ChEBI" id="CHEBI:50058"/>
        <dbReference type="EC" id="1.8.4.12"/>
    </reaction>
</comment>
<dbReference type="PROSITE" id="PS51790">
    <property type="entry name" value="MSRB"/>
    <property type="match status" value="1"/>
</dbReference>
<dbReference type="OrthoDB" id="9785497at2"/>
<dbReference type="EMBL" id="FWPT01000003">
    <property type="protein sequence ID" value="SMA43470.1"/>
    <property type="molecule type" value="Genomic_DNA"/>
</dbReference>
<protein>
    <recommendedName>
        <fullName evidence="3 9">Peptide methionine sulfoxide reductase MsrB</fullName>
        <ecNumber evidence="2 9">1.8.4.12</ecNumber>
    </recommendedName>
    <alternativeName>
        <fullName evidence="8 9">Peptide-methionine (R)-S-oxide reductase</fullName>
    </alternativeName>
</protein>
<feature type="binding site" evidence="9">
    <location>
        <position position="54"/>
    </location>
    <ligand>
        <name>Zn(2+)</name>
        <dbReference type="ChEBI" id="CHEBI:29105"/>
    </ligand>
</feature>
<feature type="domain" description="MsrB" evidence="10">
    <location>
        <begin position="12"/>
        <end position="134"/>
    </location>
</feature>
<keyword evidence="6 9" id="KW-0560">Oxidoreductase</keyword>
<evidence type="ECO:0000256" key="1">
    <source>
        <dbReference type="ARBA" id="ARBA00007174"/>
    </source>
</evidence>
<evidence type="ECO:0000256" key="4">
    <source>
        <dbReference type="ARBA" id="ARBA00022723"/>
    </source>
</evidence>
<keyword evidence="5 9" id="KW-0862">Zinc</keyword>
<dbReference type="GO" id="GO:0030091">
    <property type="term" value="P:protein repair"/>
    <property type="evidence" value="ECO:0007669"/>
    <property type="project" value="InterPro"/>
</dbReference>
<dbReference type="PANTHER" id="PTHR10173:SF52">
    <property type="entry name" value="METHIONINE-R-SULFOXIDE REDUCTASE B1"/>
    <property type="match status" value="1"/>
</dbReference>
<dbReference type="NCBIfam" id="TIGR00357">
    <property type="entry name" value="peptide-methionine (R)-S-oxide reductase MsrB"/>
    <property type="match status" value="1"/>
</dbReference>
<comment type="similarity">
    <text evidence="1 9">Belongs to the MsrB Met sulfoxide reductase family.</text>
</comment>
<dbReference type="AlphaFoldDB" id="A0A1X7AHR4"/>
<dbReference type="HAMAP" id="MF_01400">
    <property type="entry name" value="MsrB"/>
    <property type="match status" value="1"/>
</dbReference>
<accession>A0A1X7AHR4</accession>
<dbReference type="PANTHER" id="PTHR10173">
    <property type="entry name" value="METHIONINE SULFOXIDE REDUCTASE"/>
    <property type="match status" value="1"/>
</dbReference>
<feature type="active site" description="Nucleophile" evidence="9">
    <location>
        <position position="123"/>
    </location>
</feature>
<evidence type="ECO:0000313" key="12">
    <source>
        <dbReference type="Proteomes" id="UP000196573"/>
    </source>
</evidence>
<dbReference type="RefSeq" id="WP_087108616.1">
    <property type="nucleotide sequence ID" value="NZ_CBCSCN010000008.1"/>
</dbReference>
<dbReference type="EC" id="1.8.4.12" evidence="2 9"/>
<feature type="binding site" evidence="9">
    <location>
        <position position="103"/>
    </location>
    <ligand>
        <name>Zn(2+)</name>
        <dbReference type="ChEBI" id="CHEBI:29105"/>
    </ligand>
</feature>
<keyword evidence="12" id="KW-1185">Reference proteome</keyword>
<evidence type="ECO:0000256" key="2">
    <source>
        <dbReference type="ARBA" id="ARBA00012499"/>
    </source>
</evidence>
<keyword evidence="4 9" id="KW-0479">Metal-binding</keyword>